<dbReference type="GO" id="GO:0009236">
    <property type="term" value="P:cobalamin biosynthetic process"/>
    <property type="evidence" value="ECO:0007669"/>
    <property type="project" value="UniProtKB-UniRule"/>
</dbReference>
<comment type="caution">
    <text evidence="18">The sequence shown here is derived from an EMBL/GenBank/DDBJ whole genome shotgun (WGS) entry which is preliminary data.</text>
</comment>
<keyword evidence="9 16" id="KW-0547">Nucleotide-binding</keyword>
<evidence type="ECO:0000256" key="1">
    <source>
        <dbReference type="ARBA" id="ARBA00004496"/>
    </source>
</evidence>
<keyword evidence="10 16" id="KW-0067">ATP-binding</keyword>
<dbReference type="STRING" id="301148.B4135_1216"/>
<dbReference type="EC" id="2.5.1.17" evidence="4 16"/>
<comment type="catalytic activity">
    <reaction evidence="14 16">
        <text>2 cob(II)yrinate a,c diamide + reduced [electron-transfer flavoprotein] + 2 ATP = 2 adenosylcob(III)yrinate a,c-diamide + 2 triphosphate + oxidized [electron-transfer flavoprotein] + 3 H(+)</text>
        <dbReference type="Rhea" id="RHEA:11528"/>
        <dbReference type="Rhea" id="RHEA-COMP:10685"/>
        <dbReference type="Rhea" id="RHEA-COMP:10686"/>
        <dbReference type="ChEBI" id="CHEBI:15378"/>
        <dbReference type="ChEBI" id="CHEBI:18036"/>
        <dbReference type="ChEBI" id="CHEBI:30616"/>
        <dbReference type="ChEBI" id="CHEBI:57692"/>
        <dbReference type="ChEBI" id="CHEBI:58307"/>
        <dbReference type="ChEBI" id="CHEBI:58503"/>
        <dbReference type="ChEBI" id="CHEBI:58537"/>
        <dbReference type="EC" id="2.5.1.17"/>
    </reaction>
</comment>
<dbReference type="GO" id="GO:0005524">
    <property type="term" value="F:ATP binding"/>
    <property type="evidence" value="ECO:0007669"/>
    <property type="project" value="UniProtKB-UniRule"/>
</dbReference>
<organism evidence="18 19">
    <name type="scientific">Caldibacillus debilis</name>
    <dbReference type="NCBI Taxonomy" id="301148"/>
    <lineage>
        <taxon>Bacteria</taxon>
        <taxon>Bacillati</taxon>
        <taxon>Bacillota</taxon>
        <taxon>Bacilli</taxon>
        <taxon>Bacillales</taxon>
        <taxon>Bacillaceae</taxon>
        <taxon>Caldibacillus</taxon>
    </lineage>
</organism>
<comment type="catalytic activity">
    <reaction evidence="15 16">
        <text>2 cob(II)alamin + reduced [electron-transfer flavoprotein] + 2 ATP = 2 adenosylcob(III)alamin + 2 triphosphate + oxidized [electron-transfer flavoprotein] + 3 H(+)</text>
        <dbReference type="Rhea" id="RHEA:28671"/>
        <dbReference type="Rhea" id="RHEA-COMP:10685"/>
        <dbReference type="Rhea" id="RHEA-COMP:10686"/>
        <dbReference type="ChEBI" id="CHEBI:15378"/>
        <dbReference type="ChEBI" id="CHEBI:16304"/>
        <dbReference type="ChEBI" id="CHEBI:18036"/>
        <dbReference type="ChEBI" id="CHEBI:18408"/>
        <dbReference type="ChEBI" id="CHEBI:30616"/>
        <dbReference type="ChEBI" id="CHEBI:57692"/>
        <dbReference type="ChEBI" id="CHEBI:58307"/>
        <dbReference type="EC" id="2.5.1.17"/>
    </reaction>
</comment>
<evidence type="ECO:0000256" key="11">
    <source>
        <dbReference type="ARBA" id="ARBA00031529"/>
    </source>
</evidence>
<evidence type="ECO:0000256" key="16">
    <source>
        <dbReference type="RuleBase" id="RU366026"/>
    </source>
</evidence>
<dbReference type="EMBL" id="LQYT01000009">
    <property type="protein sequence ID" value="KYD22733.1"/>
    <property type="molecule type" value="Genomic_DNA"/>
</dbReference>
<feature type="domain" description="Cobalamin adenosyltransferase-like" evidence="17">
    <location>
        <begin position="6"/>
        <end position="171"/>
    </location>
</feature>
<dbReference type="PANTHER" id="PTHR12213:SF0">
    <property type="entry name" value="CORRINOID ADENOSYLTRANSFERASE MMAB"/>
    <property type="match status" value="1"/>
</dbReference>
<reference evidence="18 19" key="1">
    <citation type="submission" date="2016-01" db="EMBL/GenBank/DDBJ databases">
        <title>Draft Genome Sequences of Seven Thermophilic Sporeformers Isolated from Foods.</title>
        <authorList>
            <person name="Berendsen E.M."/>
            <person name="Wells-Bennik M.H."/>
            <person name="Krawcyk A.O."/>
            <person name="De Jong A."/>
            <person name="Holsappel S."/>
            <person name="Eijlander R.T."/>
            <person name="Kuipers O.P."/>
        </authorList>
    </citation>
    <scope>NUCLEOTIDE SEQUENCE [LARGE SCALE GENOMIC DNA]</scope>
    <source>
        <strain evidence="18 19">B4135</strain>
    </source>
</reference>
<dbReference type="FunFam" id="1.20.1200.10:FF:000003">
    <property type="entry name" value="ATP:cob(I)alamin adenosyltransferase"/>
    <property type="match status" value="1"/>
</dbReference>
<dbReference type="PATRIC" id="fig|301148.3.peg.174"/>
<evidence type="ECO:0000256" key="6">
    <source>
        <dbReference type="ARBA" id="ARBA00022490"/>
    </source>
</evidence>
<evidence type="ECO:0000256" key="10">
    <source>
        <dbReference type="ARBA" id="ARBA00022840"/>
    </source>
</evidence>
<evidence type="ECO:0000256" key="13">
    <source>
        <dbReference type="ARBA" id="ARBA00033354"/>
    </source>
</evidence>
<gene>
    <name evidence="18" type="ORF">B4135_1216</name>
</gene>
<comment type="subcellular location">
    <subcellularLocation>
        <location evidence="1">Cytoplasm</location>
    </subcellularLocation>
</comment>
<evidence type="ECO:0000313" key="18">
    <source>
        <dbReference type="EMBL" id="KYD22733.1"/>
    </source>
</evidence>
<dbReference type="Gene3D" id="1.20.1200.10">
    <property type="entry name" value="Cobalamin adenosyltransferase-like"/>
    <property type="match status" value="1"/>
</dbReference>
<evidence type="ECO:0000256" key="5">
    <source>
        <dbReference type="ARBA" id="ARBA00020963"/>
    </source>
</evidence>
<evidence type="ECO:0000256" key="12">
    <source>
        <dbReference type="ARBA" id="ARBA00033334"/>
    </source>
</evidence>
<comment type="similarity">
    <text evidence="3 16">Belongs to the Cob(I)alamin adenosyltransferase family.</text>
</comment>
<evidence type="ECO:0000256" key="15">
    <source>
        <dbReference type="ARBA" id="ARBA00048692"/>
    </source>
</evidence>
<accession>A0A150ME45</accession>
<dbReference type="SUPFAM" id="SSF89028">
    <property type="entry name" value="Cobalamin adenosyltransferase-like"/>
    <property type="match status" value="1"/>
</dbReference>
<name>A0A150ME45_9BACI</name>
<comment type="pathway">
    <text evidence="2 16">Cofactor biosynthesis; adenosylcobalamin biosynthesis; adenosylcobalamin from cob(II)yrinate a,c-diamide: step 2/7.</text>
</comment>
<keyword evidence="8 16" id="KW-0808">Transferase</keyword>
<evidence type="ECO:0000256" key="9">
    <source>
        <dbReference type="ARBA" id="ARBA00022741"/>
    </source>
</evidence>
<dbReference type="NCBIfam" id="TIGR00636">
    <property type="entry name" value="PduO_Nterm"/>
    <property type="match status" value="1"/>
</dbReference>
<proteinExistence type="inferred from homology"/>
<evidence type="ECO:0000256" key="3">
    <source>
        <dbReference type="ARBA" id="ARBA00007487"/>
    </source>
</evidence>
<dbReference type="AlphaFoldDB" id="A0A150ME45"/>
<dbReference type="GO" id="GO:0008817">
    <property type="term" value="F:corrinoid adenosyltransferase activity"/>
    <property type="evidence" value="ECO:0007669"/>
    <property type="project" value="UniProtKB-UniRule"/>
</dbReference>
<evidence type="ECO:0000313" key="19">
    <source>
        <dbReference type="Proteomes" id="UP000075683"/>
    </source>
</evidence>
<dbReference type="Pfam" id="PF01923">
    <property type="entry name" value="Cob_adeno_trans"/>
    <property type="match status" value="1"/>
</dbReference>
<dbReference type="UniPathway" id="UPA00148">
    <property type="reaction ID" value="UER00233"/>
</dbReference>
<dbReference type="Proteomes" id="UP000075683">
    <property type="component" value="Unassembled WGS sequence"/>
</dbReference>
<evidence type="ECO:0000256" key="14">
    <source>
        <dbReference type="ARBA" id="ARBA00048555"/>
    </source>
</evidence>
<evidence type="ECO:0000256" key="8">
    <source>
        <dbReference type="ARBA" id="ARBA00022679"/>
    </source>
</evidence>
<keyword evidence="7 16" id="KW-0169">Cobalamin biosynthesis</keyword>
<keyword evidence="6" id="KW-0963">Cytoplasm</keyword>
<evidence type="ECO:0000256" key="4">
    <source>
        <dbReference type="ARBA" id="ARBA00012454"/>
    </source>
</evidence>
<dbReference type="InterPro" id="IPR036451">
    <property type="entry name" value="CblAdoTrfase-like_sf"/>
</dbReference>
<dbReference type="InterPro" id="IPR029499">
    <property type="entry name" value="PduO-typ"/>
</dbReference>
<dbReference type="InterPro" id="IPR016030">
    <property type="entry name" value="CblAdoTrfase-like"/>
</dbReference>
<sequence length="187" mass="20703">MGGMKIYTRSGDKGTTSLVYGVRVAKNDPKVEAYGTCDEANSLIGLSASFLRDASFPEKEKFLAEIRQIQTKLFHVGSELSTPEGKKVHWPIQKEDVENLEKWIDEWDKKLAPLTNFILPGGHPAGAALHSARTIVRRAERCAVALENVNPQVLAYLNRLSDYLFVAARFVNQAFGVKEDVLHSGSS</sequence>
<protein>
    <recommendedName>
        <fullName evidence="5 16">Corrinoid adenosyltransferase</fullName>
        <ecNumber evidence="4 16">2.5.1.17</ecNumber>
    </recommendedName>
    <alternativeName>
        <fullName evidence="11 16">Cob(II)alamin adenosyltransferase</fullName>
    </alternativeName>
    <alternativeName>
        <fullName evidence="13 16">Cob(II)yrinic acid a,c-diamide adenosyltransferase</fullName>
    </alternativeName>
    <alternativeName>
        <fullName evidence="12 16">Cobinamide/cobalamin adenosyltransferase</fullName>
    </alternativeName>
</protein>
<evidence type="ECO:0000256" key="2">
    <source>
        <dbReference type="ARBA" id="ARBA00005121"/>
    </source>
</evidence>
<dbReference type="PANTHER" id="PTHR12213">
    <property type="entry name" value="CORRINOID ADENOSYLTRANSFERASE"/>
    <property type="match status" value="1"/>
</dbReference>
<evidence type="ECO:0000259" key="17">
    <source>
        <dbReference type="Pfam" id="PF01923"/>
    </source>
</evidence>
<dbReference type="GO" id="GO:0005737">
    <property type="term" value="C:cytoplasm"/>
    <property type="evidence" value="ECO:0007669"/>
    <property type="project" value="UniProtKB-SubCell"/>
</dbReference>
<evidence type="ECO:0000256" key="7">
    <source>
        <dbReference type="ARBA" id="ARBA00022573"/>
    </source>
</evidence>